<evidence type="ECO:0000313" key="2">
    <source>
        <dbReference type="EMBL" id="KAJ8903460.1"/>
    </source>
</evidence>
<organism evidence="2 3">
    <name type="scientific">Rhodosorus marinus</name>
    <dbReference type="NCBI Taxonomy" id="101924"/>
    <lineage>
        <taxon>Eukaryota</taxon>
        <taxon>Rhodophyta</taxon>
        <taxon>Stylonematophyceae</taxon>
        <taxon>Stylonematales</taxon>
        <taxon>Stylonemataceae</taxon>
        <taxon>Rhodosorus</taxon>
    </lineage>
</organism>
<dbReference type="AlphaFoldDB" id="A0AAV8ULM1"/>
<dbReference type="Proteomes" id="UP001157974">
    <property type="component" value="Unassembled WGS sequence"/>
</dbReference>
<comment type="caution">
    <text evidence="2">The sequence shown here is derived from an EMBL/GenBank/DDBJ whole genome shotgun (WGS) entry which is preliminary data.</text>
</comment>
<proteinExistence type="predicted"/>
<feature type="chain" id="PRO_5043474063" evidence="1">
    <location>
        <begin position="23"/>
        <end position="389"/>
    </location>
</feature>
<feature type="signal peptide" evidence="1">
    <location>
        <begin position="1"/>
        <end position="22"/>
    </location>
</feature>
<accession>A0AAV8ULM1</accession>
<dbReference type="EMBL" id="JAMWBK010000007">
    <property type="protein sequence ID" value="KAJ8903460.1"/>
    <property type="molecule type" value="Genomic_DNA"/>
</dbReference>
<evidence type="ECO:0000313" key="3">
    <source>
        <dbReference type="Proteomes" id="UP001157974"/>
    </source>
</evidence>
<evidence type="ECO:0000256" key="1">
    <source>
        <dbReference type="SAM" id="SignalP"/>
    </source>
</evidence>
<reference evidence="2 3" key="1">
    <citation type="journal article" date="2023" name="Nat. Commun.">
        <title>Origin of minicircular mitochondrial genomes in red algae.</title>
        <authorList>
            <person name="Lee Y."/>
            <person name="Cho C.H."/>
            <person name="Lee Y.M."/>
            <person name="Park S.I."/>
            <person name="Yang J.H."/>
            <person name="West J.A."/>
            <person name="Bhattacharya D."/>
            <person name="Yoon H.S."/>
        </authorList>
    </citation>
    <scope>NUCLEOTIDE SEQUENCE [LARGE SCALE GENOMIC DNA]</scope>
    <source>
        <strain evidence="2 3">CCMP1338</strain>
        <tissue evidence="2">Whole cell</tissue>
    </source>
</reference>
<keyword evidence="3" id="KW-1185">Reference proteome</keyword>
<protein>
    <submittedName>
        <fullName evidence="2">Uncharacterized protein</fullName>
    </submittedName>
</protein>
<sequence length="389" mass="42362">MKILCTTTLFLAVGFLVSIAAANYPGCDPKGEYPYFQRRTNYLTTGGGTTGGGYQPPGYVLYVATIYTRTGVNTNGIPSFQVEVKNYGPLINMTRVRLGVWTDCNEGSVPNGGNKFQIILDADDIDQDNLVFEIPVTEMPIPNCLSLDSICMVGAFRGFVQEDFGAEERETNLRISTKQYTGSQCPDSTPKGPNGITQCPVGVIWVDGTPSPSPTPSPFYNCEKDIEATGLEPTFTCENKANCISTFSLLDIDTKTNVATATYSTSSVNDERCFHLAIKFTSAGHGHTITGMYLGLWGADQDLETIWDNNQEFQISTSVAPDTPLEWDICPSMLTDMPNCTSIEDMLFLSTIVAADESGNGYFLVPDEGQCPDLVVIPFNGCPVNTEWN</sequence>
<keyword evidence="1" id="KW-0732">Signal</keyword>
<gene>
    <name evidence="2" type="ORF">NDN08_004567</name>
</gene>
<name>A0AAV8ULM1_9RHOD</name>